<dbReference type="PANTHER" id="PTHR47657">
    <property type="entry name" value="STEROL REGULATORY ELEMENT-BINDING PROTEIN ECM22"/>
    <property type="match status" value="1"/>
</dbReference>
<protein>
    <recommendedName>
        <fullName evidence="6">Zn(2)-C6 fungal-type domain-containing protein</fullName>
    </recommendedName>
</protein>
<sequence>MFAGNSAPNSRTTSIRVRPKQRASHTKSRNGCYTCKQRRVKCDENRPVCGACSLRSSHCSYPSRPRNSPNRQIGTQSEPRSEGPSEPATVSGLDSTWPRAFRCSISGPPRPVEPKDAPTTLGTGASHDSGAINMTDLKLLQHFMSNISEQLSFSPGKTRAWKTIIPEIAAENEYIMHLILALTGLDMLCEDSPKFQPDSNLLESHGSPGTQQNADNSSGSNDRYLHTVIEHHQKGIQGFMGDLENLSESNAETVFAGSLLLVAFAFASLRVKNLDLTVNEPESDTGVTNHETPSSDSTMTLNKPRLDWLYLVRGLTSVVEQQWTKLRTGPLRQMLIFSNAKDGEVLGNIVEIVPENLPNRMACFAKEAHQSVTRLKAFSRTLKSMVPPAENDSDTQSEELREQTAMPLNEPEFIEEQESTIGLLDSMYSRIKAVLVFSDGGTNGSAHAGLQRELEDAAIMGWPHMFSPGFISSLESREGAEILRCHSFVILAHFYIIGTLFETLWYATGSFEREIMKIHDLAQSTGDSRLVSLMHMPMEVIAARSGDKFLRRG</sequence>
<dbReference type="PROSITE" id="PS50048">
    <property type="entry name" value="ZN2_CY6_FUNGAL_2"/>
    <property type="match status" value="1"/>
</dbReference>
<keyword evidence="8" id="KW-1185">Reference proteome</keyword>
<reference evidence="7 8" key="1">
    <citation type="submission" date="2016-12" db="EMBL/GenBank/DDBJ databases">
        <title>The genomes of Aspergillus section Nigri reveals drivers in fungal speciation.</title>
        <authorList>
            <consortium name="DOE Joint Genome Institute"/>
            <person name="Vesth T.C."/>
            <person name="Nybo J."/>
            <person name="Theobald S."/>
            <person name="Brandl J."/>
            <person name="Frisvad J.C."/>
            <person name="Nielsen K.F."/>
            <person name="Lyhne E.K."/>
            <person name="Kogle M.E."/>
            <person name="Kuo A."/>
            <person name="Riley R."/>
            <person name="Clum A."/>
            <person name="Nolan M."/>
            <person name="Lipzen A."/>
            <person name="Salamov A."/>
            <person name="Henrissat B."/>
            <person name="Wiebenga A."/>
            <person name="De Vries R.P."/>
            <person name="Grigoriev I.V."/>
            <person name="Mortensen U.H."/>
            <person name="Andersen M.R."/>
            <person name="Baker S.E."/>
        </authorList>
    </citation>
    <scope>NUCLEOTIDE SEQUENCE [LARGE SCALE GENOMIC DNA]</scope>
    <source>
        <strain evidence="7 8">IBT 23096</strain>
    </source>
</reference>
<evidence type="ECO:0000256" key="5">
    <source>
        <dbReference type="SAM" id="MobiDB-lite"/>
    </source>
</evidence>
<dbReference type="Pfam" id="PF00172">
    <property type="entry name" value="Zn_clus"/>
    <property type="match status" value="1"/>
</dbReference>
<dbReference type="InterPro" id="IPR021858">
    <property type="entry name" value="Fun_TF"/>
</dbReference>
<dbReference type="CDD" id="cd00067">
    <property type="entry name" value="GAL4"/>
    <property type="match status" value="1"/>
</dbReference>
<dbReference type="Pfam" id="PF11951">
    <property type="entry name" value="Fungal_trans_2"/>
    <property type="match status" value="1"/>
</dbReference>
<feature type="domain" description="Zn(2)-C6 fungal-type" evidence="6">
    <location>
        <begin position="31"/>
        <end position="61"/>
    </location>
</feature>
<dbReference type="GeneID" id="36552501"/>
<feature type="compositionally biased region" description="Polar residues" evidence="5">
    <location>
        <begin position="57"/>
        <end position="78"/>
    </location>
</feature>
<evidence type="ECO:0000256" key="1">
    <source>
        <dbReference type="ARBA" id="ARBA00023015"/>
    </source>
</evidence>
<feature type="region of interest" description="Disordered" evidence="5">
    <location>
        <begin position="1"/>
        <end position="30"/>
    </location>
</feature>
<dbReference type="Gene3D" id="4.10.240.10">
    <property type="entry name" value="Zn(2)-C6 fungal-type DNA-binding domain"/>
    <property type="match status" value="1"/>
</dbReference>
<dbReference type="GO" id="GO:0003677">
    <property type="term" value="F:DNA binding"/>
    <property type="evidence" value="ECO:0007669"/>
    <property type="project" value="UniProtKB-KW"/>
</dbReference>
<evidence type="ECO:0000256" key="2">
    <source>
        <dbReference type="ARBA" id="ARBA00023125"/>
    </source>
</evidence>
<dbReference type="SUPFAM" id="SSF57701">
    <property type="entry name" value="Zn2/Cys6 DNA-binding domain"/>
    <property type="match status" value="1"/>
</dbReference>
<organism evidence="7 8">
    <name type="scientific">Aspergillus steynii IBT 23096</name>
    <dbReference type="NCBI Taxonomy" id="1392250"/>
    <lineage>
        <taxon>Eukaryota</taxon>
        <taxon>Fungi</taxon>
        <taxon>Dikarya</taxon>
        <taxon>Ascomycota</taxon>
        <taxon>Pezizomycotina</taxon>
        <taxon>Eurotiomycetes</taxon>
        <taxon>Eurotiomycetidae</taxon>
        <taxon>Eurotiales</taxon>
        <taxon>Aspergillaceae</taxon>
        <taxon>Aspergillus</taxon>
        <taxon>Aspergillus subgen. Circumdati</taxon>
    </lineage>
</organism>
<dbReference type="PANTHER" id="PTHR47657:SF10">
    <property type="entry name" value="ZN(II)2CYS6 TRANSCRIPTION FACTOR (EUROFUNG)"/>
    <property type="match status" value="1"/>
</dbReference>
<dbReference type="VEuPathDB" id="FungiDB:P170DRAFT_367275"/>
<dbReference type="InterPro" id="IPR036864">
    <property type="entry name" value="Zn2-C6_fun-type_DNA-bd_sf"/>
</dbReference>
<name>A0A2I2FWB3_9EURO</name>
<feature type="compositionally biased region" description="Polar residues" evidence="5">
    <location>
        <begin position="197"/>
        <end position="221"/>
    </location>
</feature>
<dbReference type="GO" id="GO:0000981">
    <property type="term" value="F:DNA-binding transcription factor activity, RNA polymerase II-specific"/>
    <property type="evidence" value="ECO:0007669"/>
    <property type="project" value="InterPro"/>
</dbReference>
<dbReference type="InterPro" id="IPR052400">
    <property type="entry name" value="Zn2-C6_fungal_TF"/>
</dbReference>
<feature type="compositionally biased region" description="Polar residues" evidence="5">
    <location>
        <begin position="1"/>
        <end position="15"/>
    </location>
</feature>
<dbReference type="AlphaFoldDB" id="A0A2I2FWB3"/>
<proteinExistence type="predicted"/>
<accession>A0A2I2FWB3</accession>
<evidence type="ECO:0000256" key="4">
    <source>
        <dbReference type="ARBA" id="ARBA00023242"/>
    </source>
</evidence>
<dbReference type="GO" id="GO:0009893">
    <property type="term" value="P:positive regulation of metabolic process"/>
    <property type="evidence" value="ECO:0007669"/>
    <property type="project" value="UniProtKB-ARBA"/>
</dbReference>
<keyword evidence="4" id="KW-0539">Nucleus</keyword>
<keyword evidence="3" id="KW-0804">Transcription</keyword>
<dbReference type="RefSeq" id="XP_024700220.1">
    <property type="nucleotide sequence ID" value="XM_024844801.1"/>
</dbReference>
<dbReference type="PROSITE" id="PS00463">
    <property type="entry name" value="ZN2_CY6_FUNGAL_1"/>
    <property type="match status" value="1"/>
</dbReference>
<evidence type="ECO:0000256" key="3">
    <source>
        <dbReference type="ARBA" id="ARBA00023163"/>
    </source>
</evidence>
<feature type="compositionally biased region" description="Basic residues" evidence="5">
    <location>
        <begin position="17"/>
        <end position="28"/>
    </location>
</feature>
<dbReference type="InterPro" id="IPR001138">
    <property type="entry name" value="Zn2Cys6_DnaBD"/>
</dbReference>
<keyword evidence="1" id="KW-0805">Transcription regulation</keyword>
<dbReference type="GO" id="GO:0008270">
    <property type="term" value="F:zinc ion binding"/>
    <property type="evidence" value="ECO:0007669"/>
    <property type="project" value="InterPro"/>
</dbReference>
<dbReference type="Proteomes" id="UP000234275">
    <property type="component" value="Unassembled WGS sequence"/>
</dbReference>
<dbReference type="OrthoDB" id="3546279at2759"/>
<comment type="caution">
    <text evidence="7">The sequence shown here is derived from an EMBL/GenBank/DDBJ whole genome shotgun (WGS) entry which is preliminary data.</text>
</comment>
<feature type="region of interest" description="Disordered" evidence="5">
    <location>
        <begin position="57"/>
        <end position="129"/>
    </location>
</feature>
<evidence type="ECO:0000313" key="8">
    <source>
        <dbReference type="Proteomes" id="UP000234275"/>
    </source>
</evidence>
<feature type="region of interest" description="Disordered" evidence="5">
    <location>
        <begin position="196"/>
        <end position="222"/>
    </location>
</feature>
<dbReference type="SMART" id="SM00066">
    <property type="entry name" value="GAL4"/>
    <property type="match status" value="1"/>
</dbReference>
<gene>
    <name evidence="7" type="ORF">P170DRAFT_367275</name>
</gene>
<dbReference type="EMBL" id="MSFO01000008">
    <property type="protein sequence ID" value="PLB44918.1"/>
    <property type="molecule type" value="Genomic_DNA"/>
</dbReference>
<dbReference type="STRING" id="1392250.A0A2I2FWB3"/>
<keyword evidence="2" id="KW-0238">DNA-binding</keyword>
<evidence type="ECO:0000259" key="6">
    <source>
        <dbReference type="PROSITE" id="PS50048"/>
    </source>
</evidence>
<evidence type="ECO:0000313" key="7">
    <source>
        <dbReference type="EMBL" id="PLB44918.1"/>
    </source>
</evidence>